<sequence>MATIQPGNIYIDVRNHLGNDPTNPDQCACGWYIYYSNGCGHVYEDYKHACGGTRTKSGKSGFCKSPAPRHNVQTRIAGNSPLC</sequence>
<accession>A0ACB6QAJ4</accession>
<evidence type="ECO:0000313" key="2">
    <source>
        <dbReference type="Proteomes" id="UP000799755"/>
    </source>
</evidence>
<comment type="caution">
    <text evidence="1">The sequence shown here is derived from an EMBL/GenBank/DDBJ whole genome shotgun (WGS) entry which is preliminary data.</text>
</comment>
<dbReference type="Proteomes" id="UP000799755">
    <property type="component" value="Unassembled WGS sequence"/>
</dbReference>
<gene>
    <name evidence="1" type="ORF">BDR25DRAFT_244073</name>
</gene>
<keyword evidence="2" id="KW-1185">Reference proteome</keyword>
<dbReference type="EMBL" id="MU003543">
    <property type="protein sequence ID" value="KAF2463936.1"/>
    <property type="molecule type" value="Genomic_DNA"/>
</dbReference>
<proteinExistence type="predicted"/>
<reference evidence="1" key="1">
    <citation type="journal article" date="2020" name="Stud. Mycol.">
        <title>101 Dothideomycetes genomes: a test case for predicting lifestyles and emergence of pathogens.</title>
        <authorList>
            <person name="Haridas S."/>
            <person name="Albert R."/>
            <person name="Binder M."/>
            <person name="Bloem J."/>
            <person name="Labutti K."/>
            <person name="Salamov A."/>
            <person name="Andreopoulos B."/>
            <person name="Baker S."/>
            <person name="Barry K."/>
            <person name="Bills G."/>
            <person name="Bluhm B."/>
            <person name="Cannon C."/>
            <person name="Castanera R."/>
            <person name="Culley D."/>
            <person name="Daum C."/>
            <person name="Ezra D."/>
            <person name="Gonzalez J."/>
            <person name="Henrissat B."/>
            <person name="Kuo A."/>
            <person name="Liang C."/>
            <person name="Lipzen A."/>
            <person name="Lutzoni F."/>
            <person name="Magnuson J."/>
            <person name="Mondo S."/>
            <person name="Nolan M."/>
            <person name="Ohm R."/>
            <person name="Pangilinan J."/>
            <person name="Park H.-J."/>
            <person name="Ramirez L."/>
            <person name="Alfaro M."/>
            <person name="Sun H."/>
            <person name="Tritt A."/>
            <person name="Yoshinaga Y."/>
            <person name="Zwiers L.-H."/>
            <person name="Turgeon B."/>
            <person name="Goodwin S."/>
            <person name="Spatafora J."/>
            <person name="Crous P."/>
            <person name="Grigoriev I."/>
        </authorList>
    </citation>
    <scope>NUCLEOTIDE SEQUENCE</scope>
    <source>
        <strain evidence="1">ATCC 200398</strain>
    </source>
</reference>
<organism evidence="1 2">
    <name type="scientific">Lindgomyces ingoldianus</name>
    <dbReference type="NCBI Taxonomy" id="673940"/>
    <lineage>
        <taxon>Eukaryota</taxon>
        <taxon>Fungi</taxon>
        <taxon>Dikarya</taxon>
        <taxon>Ascomycota</taxon>
        <taxon>Pezizomycotina</taxon>
        <taxon>Dothideomycetes</taxon>
        <taxon>Pleosporomycetidae</taxon>
        <taxon>Pleosporales</taxon>
        <taxon>Lindgomycetaceae</taxon>
        <taxon>Lindgomyces</taxon>
    </lineage>
</organism>
<protein>
    <submittedName>
        <fullName evidence="1">Uncharacterized protein</fullName>
    </submittedName>
</protein>
<name>A0ACB6QAJ4_9PLEO</name>
<evidence type="ECO:0000313" key="1">
    <source>
        <dbReference type="EMBL" id="KAF2463936.1"/>
    </source>
</evidence>